<gene>
    <name evidence="1" type="primary">Dgri\GH11694</name>
    <name evidence="1" type="ORF">Dgri_GH11694</name>
</gene>
<keyword evidence="2" id="KW-1185">Reference proteome</keyword>
<dbReference type="AlphaFoldDB" id="B4JD02"/>
<evidence type="ECO:0000313" key="2">
    <source>
        <dbReference type="Proteomes" id="UP000001070"/>
    </source>
</evidence>
<sequence>MDLEETSDTGFPALGFPEVGTWNRTHNVPLENMKIDAPMRTSPNLLFLACFLFNSQS</sequence>
<name>B4JD02_DROGR</name>
<proteinExistence type="predicted"/>
<dbReference type="EMBL" id="CH916368">
    <property type="protein sequence ID" value="EDW04246.1"/>
    <property type="molecule type" value="Genomic_DNA"/>
</dbReference>
<dbReference type="OrthoDB" id="10051416at2759"/>
<reference evidence="1 2" key="1">
    <citation type="journal article" date="2007" name="Nature">
        <title>Evolution of genes and genomes on the Drosophila phylogeny.</title>
        <authorList>
            <consortium name="Drosophila 12 Genomes Consortium"/>
            <person name="Clark A.G."/>
            <person name="Eisen M.B."/>
            <person name="Smith D.R."/>
            <person name="Bergman C.M."/>
            <person name="Oliver B."/>
            <person name="Markow T.A."/>
            <person name="Kaufman T.C."/>
            <person name="Kellis M."/>
            <person name="Gelbart W."/>
            <person name="Iyer V.N."/>
            <person name="Pollard D.A."/>
            <person name="Sackton T.B."/>
            <person name="Larracuente A.M."/>
            <person name="Singh N.D."/>
            <person name="Abad J.P."/>
            <person name="Abt D.N."/>
            <person name="Adryan B."/>
            <person name="Aguade M."/>
            <person name="Akashi H."/>
            <person name="Anderson W.W."/>
            <person name="Aquadro C.F."/>
            <person name="Ardell D.H."/>
            <person name="Arguello R."/>
            <person name="Artieri C.G."/>
            <person name="Barbash D.A."/>
            <person name="Barker D."/>
            <person name="Barsanti P."/>
            <person name="Batterham P."/>
            <person name="Batzoglou S."/>
            <person name="Begun D."/>
            <person name="Bhutkar A."/>
            <person name="Blanco E."/>
            <person name="Bosak S.A."/>
            <person name="Bradley R.K."/>
            <person name="Brand A.D."/>
            <person name="Brent M.R."/>
            <person name="Brooks A.N."/>
            <person name="Brown R.H."/>
            <person name="Butlin R.K."/>
            <person name="Caggese C."/>
            <person name="Calvi B.R."/>
            <person name="Bernardo de Carvalho A."/>
            <person name="Caspi A."/>
            <person name="Castrezana S."/>
            <person name="Celniker S.E."/>
            <person name="Chang J.L."/>
            <person name="Chapple C."/>
            <person name="Chatterji S."/>
            <person name="Chinwalla A."/>
            <person name="Civetta A."/>
            <person name="Clifton S.W."/>
            <person name="Comeron J.M."/>
            <person name="Costello J.C."/>
            <person name="Coyne J.A."/>
            <person name="Daub J."/>
            <person name="David R.G."/>
            <person name="Delcher A.L."/>
            <person name="Delehaunty K."/>
            <person name="Do C.B."/>
            <person name="Ebling H."/>
            <person name="Edwards K."/>
            <person name="Eickbush T."/>
            <person name="Evans J.D."/>
            <person name="Filipski A."/>
            <person name="Findeiss S."/>
            <person name="Freyhult E."/>
            <person name="Fulton L."/>
            <person name="Fulton R."/>
            <person name="Garcia A.C."/>
            <person name="Gardiner A."/>
            <person name="Garfield D.A."/>
            <person name="Garvin B.E."/>
            <person name="Gibson G."/>
            <person name="Gilbert D."/>
            <person name="Gnerre S."/>
            <person name="Godfrey J."/>
            <person name="Good R."/>
            <person name="Gotea V."/>
            <person name="Gravely B."/>
            <person name="Greenberg A.J."/>
            <person name="Griffiths-Jones S."/>
            <person name="Gross S."/>
            <person name="Guigo R."/>
            <person name="Gustafson E.A."/>
            <person name="Haerty W."/>
            <person name="Hahn M.W."/>
            <person name="Halligan D.L."/>
            <person name="Halpern A.L."/>
            <person name="Halter G.M."/>
            <person name="Han M.V."/>
            <person name="Heger A."/>
            <person name="Hillier L."/>
            <person name="Hinrichs A.S."/>
            <person name="Holmes I."/>
            <person name="Hoskins R.A."/>
            <person name="Hubisz M.J."/>
            <person name="Hultmark D."/>
            <person name="Huntley M.A."/>
            <person name="Jaffe D.B."/>
            <person name="Jagadeeshan S."/>
            <person name="Jeck W.R."/>
            <person name="Johnson J."/>
            <person name="Jones C.D."/>
            <person name="Jordan W.C."/>
            <person name="Karpen G.H."/>
            <person name="Kataoka E."/>
            <person name="Keightley P.D."/>
            <person name="Kheradpour P."/>
            <person name="Kirkness E.F."/>
            <person name="Koerich L.B."/>
            <person name="Kristiansen K."/>
            <person name="Kudrna D."/>
            <person name="Kulathinal R.J."/>
            <person name="Kumar S."/>
            <person name="Kwok R."/>
            <person name="Lander E."/>
            <person name="Langley C.H."/>
            <person name="Lapoint R."/>
            <person name="Lazzaro B.P."/>
            <person name="Lee S.J."/>
            <person name="Levesque L."/>
            <person name="Li R."/>
            <person name="Lin C.F."/>
            <person name="Lin M.F."/>
            <person name="Lindblad-Toh K."/>
            <person name="Llopart A."/>
            <person name="Long M."/>
            <person name="Low L."/>
            <person name="Lozovsky E."/>
            <person name="Lu J."/>
            <person name="Luo M."/>
            <person name="Machado C.A."/>
            <person name="Makalowski W."/>
            <person name="Marzo M."/>
            <person name="Matsuda M."/>
            <person name="Matzkin L."/>
            <person name="McAllister B."/>
            <person name="McBride C.S."/>
            <person name="McKernan B."/>
            <person name="McKernan K."/>
            <person name="Mendez-Lago M."/>
            <person name="Minx P."/>
            <person name="Mollenhauer M.U."/>
            <person name="Montooth K."/>
            <person name="Mount S.M."/>
            <person name="Mu X."/>
            <person name="Myers E."/>
            <person name="Negre B."/>
            <person name="Newfeld S."/>
            <person name="Nielsen R."/>
            <person name="Noor M.A."/>
            <person name="O'Grady P."/>
            <person name="Pachter L."/>
            <person name="Papaceit M."/>
            <person name="Parisi M.J."/>
            <person name="Parisi M."/>
            <person name="Parts L."/>
            <person name="Pedersen J.S."/>
            <person name="Pesole G."/>
            <person name="Phillippy A.M."/>
            <person name="Ponting C.P."/>
            <person name="Pop M."/>
            <person name="Porcelli D."/>
            <person name="Powell J.R."/>
            <person name="Prohaska S."/>
            <person name="Pruitt K."/>
            <person name="Puig M."/>
            <person name="Quesneville H."/>
            <person name="Ram K.R."/>
            <person name="Rand D."/>
            <person name="Rasmussen M.D."/>
            <person name="Reed L.K."/>
            <person name="Reenan R."/>
            <person name="Reily A."/>
            <person name="Remington K.A."/>
            <person name="Rieger T.T."/>
            <person name="Ritchie M.G."/>
            <person name="Robin C."/>
            <person name="Rogers Y.H."/>
            <person name="Rohde C."/>
            <person name="Rozas J."/>
            <person name="Rubenfield M.J."/>
            <person name="Ruiz A."/>
            <person name="Russo S."/>
            <person name="Salzberg S.L."/>
            <person name="Sanchez-Gracia A."/>
            <person name="Saranga D.J."/>
            <person name="Sato H."/>
            <person name="Schaeffer S.W."/>
            <person name="Schatz M.C."/>
            <person name="Schlenke T."/>
            <person name="Schwartz R."/>
            <person name="Segarra C."/>
            <person name="Singh R.S."/>
            <person name="Sirot L."/>
            <person name="Sirota M."/>
            <person name="Sisneros N.B."/>
            <person name="Smith C.D."/>
            <person name="Smith T.F."/>
            <person name="Spieth J."/>
            <person name="Stage D.E."/>
            <person name="Stark A."/>
            <person name="Stephan W."/>
            <person name="Strausberg R.L."/>
            <person name="Strempel S."/>
            <person name="Sturgill D."/>
            <person name="Sutton G."/>
            <person name="Sutton G.G."/>
            <person name="Tao W."/>
            <person name="Teichmann S."/>
            <person name="Tobari Y.N."/>
            <person name="Tomimura Y."/>
            <person name="Tsolas J.M."/>
            <person name="Valente V.L."/>
            <person name="Venter E."/>
            <person name="Venter J.C."/>
            <person name="Vicario S."/>
            <person name="Vieira F.G."/>
            <person name="Vilella A.J."/>
            <person name="Villasante A."/>
            <person name="Walenz B."/>
            <person name="Wang J."/>
            <person name="Wasserman M."/>
            <person name="Watts T."/>
            <person name="Wilson D."/>
            <person name="Wilson R.K."/>
            <person name="Wing R.A."/>
            <person name="Wolfner M.F."/>
            <person name="Wong A."/>
            <person name="Wong G.K."/>
            <person name="Wu C.I."/>
            <person name="Wu G."/>
            <person name="Yamamoto D."/>
            <person name="Yang H.P."/>
            <person name="Yang S.P."/>
            <person name="Yorke J.A."/>
            <person name="Yoshida K."/>
            <person name="Zdobnov E."/>
            <person name="Zhang P."/>
            <person name="Zhang Y."/>
            <person name="Zimin A.V."/>
            <person name="Baldwin J."/>
            <person name="Abdouelleil A."/>
            <person name="Abdulkadir J."/>
            <person name="Abebe A."/>
            <person name="Abera B."/>
            <person name="Abreu J."/>
            <person name="Acer S.C."/>
            <person name="Aftuck L."/>
            <person name="Alexander A."/>
            <person name="An P."/>
            <person name="Anderson E."/>
            <person name="Anderson S."/>
            <person name="Arachi H."/>
            <person name="Azer M."/>
            <person name="Bachantsang P."/>
            <person name="Barry A."/>
            <person name="Bayul T."/>
            <person name="Berlin A."/>
            <person name="Bessette D."/>
            <person name="Bloom T."/>
            <person name="Blye J."/>
            <person name="Boguslavskiy L."/>
            <person name="Bonnet C."/>
            <person name="Boukhgalter B."/>
            <person name="Bourzgui I."/>
            <person name="Brown A."/>
            <person name="Cahill P."/>
            <person name="Channer S."/>
            <person name="Cheshatsang Y."/>
            <person name="Chuda L."/>
            <person name="Citroen M."/>
            <person name="Collymore A."/>
            <person name="Cooke P."/>
            <person name="Costello M."/>
            <person name="D'Aco K."/>
            <person name="Daza R."/>
            <person name="De Haan G."/>
            <person name="DeGray S."/>
            <person name="DeMaso C."/>
            <person name="Dhargay N."/>
            <person name="Dooley K."/>
            <person name="Dooley E."/>
            <person name="Doricent M."/>
            <person name="Dorje P."/>
            <person name="Dorjee K."/>
            <person name="Dupes A."/>
            <person name="Elong R."/>
            <person name="Falk J."/>
            <person name="Farina A."/>
            <person name="Faro S."/>
            <person name="Ferguson D."/>
            <person name="Fisher S."/>
            <person name="Foley C.D."/>
            <person name="Franke A."/>
            <person name="Friedrich D."/>
            <person name="Gadbois L."/>
            <person name="Gearin G."/>
            <person name="Gearin C.R."/>
            <person name="Giannoukos G."/>
            <person name="Goode T."/>
            <person name="Graham J."/>
            <person name="Grandbois E."/>
            <person name="Grewal S."/>
            <person name="Gyaltsen K."/>
            <person name="Hafez N."/>
            <person name="Hagos B."/>
            <person name="Hall J."/>
            <person name="Henson C."/>
            <person name="Hollinger A."/>
            <person name="Honan T."/>
            <person name="Huard M.D."/>
            <person name="Hughes L."/>
            <person name="Hurhula B."/>
            <person name="Husby M.E."/>
            <person name="Kamat A."/>
            <person name="Kanga B."/>
            <person name="Kashin S."/>
            <person name="Khazanovich D."/>
            <person name="Kisner P."/>
            <person name="Lance K."/>
            <person name="Lara M."/>
            <person name="Lee W."/>
            <person name="Lennon N."/>
            <person name="Letendre F."/>
            <person name="LeVine R."/>
            <person name="Lipovsky A."/>
            <person name="Liu X."/>
            <person name="Liu J."/>
            <person name="Liu S."/>
            <person name="Lokyitsang T."/>
            <person name="Lokyitsang Y."/>
            <person name="Lubonja R."/>
            <person name="Lui A."/>
            <person name="MacDonald P."/>
            <person name="Magnisalis V."/>
            <person name="Maru K."/>
            <person name="Matthews C."/>
            <person name="McCusker W."/>
            <person name="McDonough S."/>
            <person name="Mehta T."/>
            <person name="Meldrim J."/>
            <person name="Meneus L."/>
            <person name="Mihai O."/>
            <person name="Mihalev A."/>
            <person name="Mihova T."/>
            <person name="Mittelman R."/>
            <person name="Mlenga V."/>
            <person name="Montmayeur A."/>
            <person name="Mulrain L."/>
            <person name="Navidi A."/>
            <person name="Naylor J."/>
            <person name="Negash T."/>
            <person name="Nguyen T."/>
            <person name="Nguyen N."/>
            <person name="Nicol R."/>
            <person name="Norbu C."/>
            <person name="Norbu N."/>
            <person name="Novod N."/>
            <person name="O'Neill B."/>
            <person name="Osman S."/>
            <person name="Markiewicz E."/>
            <person name="Oyono O.L."/>
            <person name="Patti C."/>
            <person name="Phunkhang P."/>
            <person name="Pierre F."/>
            <person name="Priest M."/>
            <person name="Raghuraman S."/>
            <person name="Rege F."/>
            <person name="Reyes R."/>
            <person name="Rise C."/>
            <person name="Rogov P."/>
            <person name="Ross K."/>
            <person name="Ryan E."/>
            <person name="Settipalli S."/>
            <person name="Shea T."/>
            <person name="Sherpa N."/>
            <person name="Shi L."/>
            <person name="Shih D."/>
            <person name="Sparrow T."/>
            <person name="Spaulding J."/>
            <person name="Stalker J."/>
            <person name="Stange-Thomann N."/>
            <person name="Stavropoulos S."/>
            <person name="Stone C."/>
            <person name="Strader C."/>
            <person name="Tesfaye S."/>
            <person name="Thomson T."/>
            <person name="Thoulutsang Y."/>
            <person name="Thoulutsang D."/>
            <person name="Topham K."/>
            <person name="Topping I."/>
            <person name="Tsamla T."/>
            <person name="Vassiliev H."/>
            <person name="Vo A."/>
            <person name="Wangchuk T."/>
            <person name="Wangdi T."/>
            <person name="Weiand M."/>
            <person name="Wilkinson J."/>
            <person name="Wilson A."/>
            <person name="Yadav S."/>
            <person name="Young G."/>
            <person name="Yu Q."/>
            <person name="Zembek L."/>
            <person name="Zhong D."/>
            <person name="Zimmer A."/>
            <person name="Zwirko Z."/>
            <person name="Jaffe D.B."/>
            <person name="Alvarez P."/>
            <person name="Brockman W."/>
            <person name="Butler J."/>
            <person name="Chin C."/>
            <person name="Gnerre S."/>
            <person name="Grabherr M."/>
            <person name="Kleber M."/>
            <person name="Mauceli E."/>
            <person name="MacCallum I."/>
        </authorList>
    </citation>
    <scope>NUCLEOTIDE SEQUENCE [LARGE SCALE GENOMIC DNA]</scope>
    <source>
        <strain evidence="2">Tucson 15287-2541.00</strain>
    </source>
</reference>
<organism evidence="2">
    <name type="scientific">Drosophila grimshawi</name>
    <name type="common">Hawaiian fruit fly</name>
    <name type="synonym">Idiomyia grimshawi</name>
    <dbReference type="NCBI Taxonomy" id="7222"/>
    <lineage>
        <taxon>Eukaryota</taxon>
        <taxon>Metazoa</taxon>
        <taxon>Ecdysozoa</taxon>
        <taxon>Arthropoda</taxon>
        <taxon>Hexapoda</taxon>
        <taxon>Insecta</taxon>
        <taxon>Pterygota</taxon>
        <taxon>Neoptera</taxon>
        <taxon>Endopterygota</taxon>
        <taxon>Diptera</taxon>
        <taxon>Brachycera</taxon>
        <taxon>Muscomorpha</taxon>
        <taxon>Ephydroidea</taxon>
        <taxon>Drosophilidae</taxon>
        <taxon>Drosophila</taxon>
        <taxon>Hawaiian Drosophila</taxon>
    </lineage>
</organism>
<dbReference type="Proteomes" id="UP000001070">
    <property type="component" value="Unassembled WGS sequence"/>
</dbReference>
<dbReference type="InParanoid" id="B4JD02"/>
<accession>B4JD02</accession>
<dbReference type="HOGENOM" id="CLU_2998606_0_0_1"/>
<evidence type="ECO:0000313" key="1">
    <source>
        <dbReference type="EMBL" id="EDW04246.1"/>
    </source>
</evidence>
<protein>
    <submittedName>
        <fullName evidence="1">GH11694</fullName>
    </submittedName>
</protein>